<dbReference type="AlphaFoldDB" id="A0AAD7B2Y8"/>
<dbReference type="EMBL" id="JARKIF010000045">
    <property type="protein sequence ID" value="KAJ7608335.1"/>
    <property type="molecule type" value="Genomic_DNA"/>
</dbReference>
<keyword evidence="3" id="KW-1185">Reference proteome</keyword>
<organism evidence="2 3">
    <name type="scientific">Roridomyces roridus</name>
    <dbReference type="NCBI Taxonomy" id="1738132"/>
    <lineage>
        <taxon>Eukaryota</taxon>
        <taxon>Fungi</taxon>
        <taxon>Dikarya</taxon>
        <taxon>Basidiomycota</taxon>
        <taxon>Agaricomycotina</taxon>
        <taxon>Agaricomycetes</taxon>
        <taxon>Agaricomycetidae</taxon>
        <taxon>Agaricales</taxon>
        <taxon>Marasmiineae</taxon>
        <taxon>Mycenaceae</taxon>
        <taxon>Roridomyces</taxon>
    </lineage>
</organism>
<gene>
    <name evidence="2" type="ORF">FB45DRAFT_386084</name>
</gene>
<name>A0AAD7B2Y8_9AGAR</name>
<protein>
    <submittedName>
        <fullName evidence="2">Uncharacterized protein</fullName>
    </submittedName>
</protein>
<feature type="region of interest" description="Disordered" evidence="1">
    <location>
        <begin position="126"/>
        <end position="148"/>
    </location>
</feature>
<accession>A0AAD7B2Y8</accession>
<feature type="region of interest" description="Disordered" evidence="1">
    <location>
        <begin position="81"/>
        <end position="100"/>
    </location>
</feature>
<evidence type="ECO:0000313" key="2">
    <source>
        <dbReference type="EMBL" id="KAJ7608335.1"/>
    </source>
</evidence>
<sequence>MSSPTFTIPISVTEHSQRTVQVVGFGFKAKLTTKVSGTLVIWKKVGPVDAAGIQLRPYKPTPEQPDAPALPPPLTLREMFGGRVRDPTPDRFGDPGDSRKIHGTLVAEGVKVRDFGYAVARVEHRNPHARALERDEEDEVPEPDNAPSFLLQELARLRGL</sequence>
<proteinExistence type="predicted"/>
<comment type="caution">
    <text evidence="2">The sequence shown here is derived from an EMBL/GenBank/DDBJ whole genome shotgun (WGS) entry which is preliminary data.</text>
</comment>
<evidence type="ECO:0000313" key="3">
    <source>
        <dbReference type="Proteomes" id="UP001221142"/>
    </source>
</evidence>
<evidence type="ECO:0000256" key="1">
    <source>
        <dbReference type="SAM" id="MobiDB-lite"/>
    </source>
</evidence>
<feature type="compositionally biased region" description="Basic and acidic residues" evidence="1">
    <location>
        <begin position="83"/>
        <end position="100"/>
    </location>
</feature>
<dbReference type="Proteomes" id="UP001221142">
    <property type="component" value="Unassembled WGS sequence"/>
</dbReference>
<reference evidence="2" key="1">
    <citation type="submission" date="2023-03" db="EMBL/GenBank/DDBJ databases">
        <title>Massive genome expansion in bonnet fungi (Mycena s.s.) driven by repeated elements and novel gene families across ecological guilds.</title>
        <authorList>
            <consortium name="Lawrence Berkeley National Laboratory"/>
            <person name="Harder C.B."/>
            <person name="Miyauchi S."/>
            <person name="Viragh M."/>
            <person name="Kuo A."/>
            <person name="Thoen E."/>
            <person name="Andreopoulos B."/>
            <person name="Lu D."/>
            <person name="Skrede I."/>
            <person name="Drula E."/>
            <person name="Henrissat B."/>
            <person name="Morin E."/>
            <person name="Kohler A."/>
            <person name="Barry K."/>
            <person name="LaButti K."/>
            <person name="Morin E."/>
            <person name="Salamov A."/>
            <person name="Lipzen A."/>
            <person name="Mereny Z."/>
            <person name="Hegedus B."/>
            <person name="Baldrian P."/>
            <person name="Stursova M."/>
            <person name="Weitz H."/>
            <person name="Taylor A."/>
            <person name="Grigoriev I.V."/>
            <person name="Nagy L.G."/>
            <person name="Martin F."/>
            <person name="Kauserud H."/>
        </authorList>
    </citation>
    <scope>NUCLEOTIDE SEQUENCE</scope>
    <source>
        <strain evidence="2">9284</strain>
    </source>
</reference>